<gene>
    <name evidence="2" type="ORF">PoB_001231400</name>
</gene>
<evidence type="ECO:0000313" key="3">
    <source>
        <dbReference type="Proteomes" id="UP000735302"/>
    </source>
</evidence>
<accession>A0AAV3YVP4</accession>
<protein>
    <recommendedName>
        <fullName evidence="4">Transformer</fullName>
    </recommendedName>
</protein>
<evidence type="ECO:0008006" key="4">
    <source>
        <dbReference type="Google" id="ProtNLM"/>
    </source>
</evidence>
<feature type="compositionally biased region" description="Basic and acidic residues" evidence="1">
    <location>
        <begin position="1"/>
        <end position="12"/>
    </location>
</feature>
<evidence type="ECO:0000256" key="1">
    <source>
        <dbReference type="SAM" id="MobiDB-lite"/>
    </source>
</evidence>
<feature type="region of interest" description="Disordered" evidence="1">
    <location>
        <begin position="1"/>
        <end position="55"/>
    </location>
</feature>
<sequence length="89" mass="9377">MQTRDRKVRGERVPPPNCERVGGGGSPPIIGHQKEDGGNAVAPQEPIPGSSVGLGAEDLAVESPNLVARLDTPVLATPADKFTFIFIYL</sequence>
<comment type="caution">
    <text evidence="2">The sequence shown here is derived from an EMBL/GenBank/DDBJ whole genome shotgun (WGS) entry which is preliminary data.</text>
</comment>
<dbReference type="Proteomes" id="UP000735302">
    <property type="component" value="Unassembled WGS sequence"/>
</dbReference>
<evidence type="ECO:0000313" key="2">
    <source>
        <dbReference type="EMBL" id="GFN85808.1"/>
    </source>
</evidence>
<reference evidence="2 3" key="1">
    <citation type="journal article" date="2021" name="Elife">
        <title>Chloroplast acquisition without the gene transfer in kleptoplastic sea slugs, Plakobranchus ocellatus.</title>
        <authorList>
            <person name="Maeda T."/>
            <person name="Takahashi S."/>
            <person name="Yoshida T."/>
            <person name="Shimamura S."/>
            <person name="Takaki Y."/>
            <person name="Nagai Y."/>
            <person name="Toyoda A."/>
            <person name="Suzuki Y."/>
            <person name="Arimoto A."/>
            <person name="Ishii H."/>
            <person name="Satoh N."/>
            <person name="Nishiyama T."/>
            <person name="Hasebe M."/>
            <person name="Maruyama T."/>
            <person name="Minagawa J."/>
            <person name="Obokata J."/>
            <person name="Shigenobu S."/>
        </authorList>
    </citation>
    <scope>NUCLEOTIDE SEQUENCE [LARGE SCALE GENOMIC DNA]</scope>
</reference>
<dbReference type="EMBL" id="BLXT01001466">
    <property type="protein sequence ID" value="GFN85808.1"/>
    <property type="molecule type" value="Genomic_DNA"/>
</dbReference>
<dbReference type="AlphaFoldDB" id="A0AAV3YVP4"/>
<organism evidence="2 3">
    <name type="scientific">Plakobranchus ocellatus</name>
    <dbReference type="NCBI Taxonomy" id="259542"/>
    <lineage>
        <taxon>Eukaryota</taxon>
        <taxon>Metazoa</taxon>
        <taxon>Spiralia</taxon>
        <taxon>Lophotrochozoa</taxon>
        <taxon>Mollusca</taxon>
        <taxon>Gastropoda</taxon>
        <taxon>Heterobranchia</taxon>
        <taxon>Euthyneura</taxon>
        <taxon>Panpulmonata</taxon>
        <taxon>Sacoglossa</taxon>
        <taxon>Placobranchoidea</taxon>
        <taxon>Plakobranchidae</taxon>
        <taxon>Plakobranchus</taxon>
    </lineage>
</organism>
<keyword evidence="3" id="KW-1185">Reference proteome</keyword>
<proteinExistence type="predicted"/>
<name>A0AAV3YVP4_9GAST</name>